<evidence type="ECO:0000256" key="1">
    <source>
        <dbReference type="ARBA" id="ARBA00004173"/>
    </source>
</evidence>
<keyword evidence="5" id="KW-0809">Transit peptide</keyword>
<name>A0AAI9T139_9ASCO</name>
<evidence type="ECO:0000256" key="7">
    <source>
        <dbReference type="ARBA" id="ARBA00023128"/>
    </source>
</evidence>
<comment type="similarity">
    <text evidence="3 8">Belongs to the COQ9 family.</text>
</comment>
<comment type="pathway">
    <text evidence="2 8">Cofactor biosynthesis; ubiquinone biosynthesis.</text>
</comment>
<evidence type="ECO:0000259" key="9">
    <source>
        <dbReference type="Pfam" id="PF08511"/>
    </source>
</evidence>
<proteinExistence type="inferred from homology"/>
<keyword evidence="7 8" id="KW-0496">Mitochondrion</keyword>
<protein>
    <recommendedName>
        <fullName evidence="8">Ubiquinone biosynthesis protein</fullName>
    </recommendedName>
</protein>
<dbReference type="InterPro" id="IPR013718">
    <property type="entry name" value="COQ9_C"/>
</dbReference>
<dbReference type="NCBIfam" id="TIGR02396">
    <property type="entry name" value="diverge_rpsU"/>
    <property type="match status" value="1"/>
</dbReference>
<dbReference type="PANTHER" id="PTHR21427:SF19">
    <property type="entry name" value="UBIQUINONE BIOSYNTHESIS PROTEIN COQ9, MITOCHONDRIAL"/>
    <property type="match status" value="1"/>
</dbReference>
<dbReference type="EMBL" id="JAHUZD010000019">
    <property type="protein sequence ID" value="KAI3406943.2"/>
    <property type="molecule type" value="Genomic_DNA"/>
</dbReference>
<feature type="domain" description="COQ9 C-terminal" evidence="9">
    <location>
        <begin position="150"/>
        <end position="220"/>
    </location>
</feature>
<dbReference type="Proteomes" id="UP001202479">
    <property type="component" value="Unassembled WGS sequence"/>
</dbReference>
<keyword evidence="4 8" id="KW-0831">Ubiquinone biosynthesis</keyword>
<dbReference type="GeneID" id="73377853"/>
<evidence type="ECO:0000313" key="11">
    <source>
        <dbReference type="Proteomes" id="UP001202479"/>
    </source>
</evidence>
<keyword evidence="6 8" id="KW-0446">Lipid-binding</keyword>
<comment type="function">
    <text evidence="8">Membrane-associated protein that warps the membrane surface to access and bind aromatic isoprenes with high specificity, including ubiquinone (CoQ) isoprene intermediates and presents them directly to Coq7, therefore facilitating the Coq7-mediated hydroxylase step. Participates in the biosynthesis of coenzyme Q, also named ubiquinone, an essential lipid-soluble electron transporter for aerobic cellular respiration.</text>
</comment>
<comment type="subcellular location">
    <subcellularLocation>
        <location evidence="1 8">Mitochondrion</location>
    </subcellularLocation>
</comment>
<accession>A0AAI9T139</accession>
<gene>
    <name evidence="10" type="ORF">KGF56_000236</name>
</gene>
<dbReference type="InterPro" id="IPR012762">
    <property type="entry name" value="Ubiq_biosynth_COQ9"/>
</dbReference>
<dbReference type="GO" id="GO:0005743">
    <property type="term" value="C:mitochondrial inner membrane"/>
    <property type="evidence" value="ECO:0007669"/>
    <property type="project" value="TreeGrafter"/>
</dbReference>
<evidence type="ECO:0000256" key="5">
    <source>
        <dbReference type="ARBA" id="ARBA00022946"/>
    </source>
</evidence>
<evidence type="ECO:0000313" key="10">
    <source>
        <dbReference type="EMBL" id="KAI3406943.2"/>
    </source>
</evidence>
<dbReference type="RefSeq" id="XP_049182688.1">
    <property type="nucleotide sequence ID" value="XM_049323562.1"/>
</dbReference>
<evidence type="ECO:0000256" key="6">
    <source>
        <dbReference type="ARBA" id="ARBA00023121"/>
    </source>
</evidence>
<evidence type="ECO:0000256" key="2">
    <source>
        <dbReference type="ARBA" id="ARBA00004749"/>
    </source>
</evidence>
<dbReference type="GO" id="GO:0008289">
    <property type="term" value="F:lipid binding"/>
    <property type="evidence" value="ECO:0007669"/>
    <property type="project" value="UniProtKB-UniRule"/>
</dbReference>
<dbReference type="PANTHER" id="PTHR21427">
    <property type="entry name" value="UBIQUINONE BIOSYNTHESIS PROTEIN COQ9, MITOCHONDRIAL"/>
    <property type="match status" value="1"/>
</dbReference>
<keyword evidence="11" id="KW-1185">Reference proteome</keyword>
<comment type="caution">
    <text evidence="10">The sequence shown here is derived from an EMBL/GenBank/DDBJ whole genome shotgun (WGS) entry which is preliminary data.</text>
</comment>
<evidence type="ECO:0000256" key="3">
    <source>
        <dbReference type="ARBA" id="ARBA00010766"/>
    </source>
</evidence>
<evidence type="ECO:0000256" key="8">
    <source>
        <dbReference type="RuleBase" id="RU366063"/>
    </source>
</evidence>
<sequence length="248" mass="28152">MIRILRSNRVARVLPIRLYYSSQHIGSNAIVNDNQIESKILTKAVEYIPQYGFDSRAITKAVHDLKYSDSSISILTAQPSGHSLPFQLMLHYLKLKRQELEKFASTSIDPKLSQGEKLKKLITQRLLYNEPIIGKLSQGLSYLIVPYNISSSLEELLNLGDDLAFFAGDESNDFAWYSKRAAICSIYVKSELFMLGDTTQDFTTTKEFVNKRVDEFEKLGNAINDTEQWVGFQAISLLNLIKSQLTRG</sequence>
<organism evidence="10 11">
    <name type="scientific">Candida oxycetoniae</name>
    <dbReference type="NCBI Taxonomy" id="497107"/>
    <lineage>
        <taxon>Eukaryota</taxon>
        <taxon>Fungi</taxon>
        <taxon>Dikarya</taxon>
        <taxon>Ascomycota</taxon>
        <taxon>Saccharomycotina</taxon>
        <taxon>Pichiomycetes</taxon>
        <taxon>Debaryomycetaceae</taxon>
        <taxon>Candida/Lodderomyces clade</taxon>
        <taxon>Candida</taxon>
    </lineage>
</organism>
<reference evidence="10" key="1">
    <citation type="journal article" date="2022" name="DNA Res.">
        <title>Genome analysis of five recently described species of the CUG-Ser clade uncovers Candida theae as a new hybrid lineage with pathogenic potential in the Candida parapsilosis species complex.</title>
        <authorList>
            <person name="Mixao V."/>
            <person name="Del Olmo V."/>
            <person name="Hegedusova E."/>
            <person name="Saus E."/>
            <person name="Pryszcz L."/>
            <person name="Cillingova A."/>
            <person name="Nosek J."/>
            <person name="Gabaldon T."/>
        </authorList>
    </citation>
    <scope>NUCLEOTIDE SEQUENCE</scope>
    <source>
        <strain evidence="10">CBS 10844</strain>
    </source>
</reference>
<evidence type="ECO:0000256" key="4">
    <source>
        <dbReference type="ARBA" id="ARBA00022688"/>
    </source>
</evidence>
<dbReference type="Pfam" id="PF08511">
    <property type="entry name" value="COQ9"/>
    <property type="match status" value="1"/>
</dbReference>
<dbReference type="GO" id="GO:0006744">
    <property type="term" value="P:ubiquinone biosynthetic process"/>
    <property type="evidence" value="ECO:0007669"/>
    <property type="project" value="UniProtKB-UniRule"/>
</dbReference>
<dbReference type="AlphaFoldDB" id="A0AAI9T139"/>